<proteinExistence type="predicted"/>
<dbReference type="Proteomes" id="UP000024376">
    <property type="component" value="Unassembled WGS sequence"/>
</dbReference>
<evidence type="ECO:0000256" key="1">
    <source>
        <dbReference type="SAM" id="Phobius"/>
    </source>
</evidence>
<reference evidence="3" key="1">
    <citation type="journal article" date="2013" name="Ind. Biotechnol.">
        <title>Comparative genomics analysis of Trichoderma reesei strains.</title>
        <authorList>
            <person name="Koike H."/>
            <person name="Aerts A."/>
            <person name="LaButti K."/>
            <person name="Grigoriev I.V."/>
            <person name="Baker S.E."/>
        </authorList>
    </citation>
    <scope>NUCLEOTIDE SEQUENCE [LARGE SCALE GENOMIC DNA]</scope>
    <source>
        <strain evidence="3">ATCC 56765 / BCRC 32924 / NRRL 11460 / Rut C-30</strain>
    </source>
</reference>
<protein>
    <submittedName>
        <fullName evidence="2">Uncharacterized protein</fullName>
    </submittedName>
</protein>
<keyword evidence="1" id="KW-0472">Membrane</keyword>
<dbReference type="KEGG" id="trr:M419DRAFT_108533"/>
<keyword evidence="1" id="KW-1133">Transmembrane helix</keyword>
<dbReference type="HOGENOM" id="CLU_435451_0_0_1"/>
<dbReference type="EMBL" id="KI911142">
    <property type="protein sequence ID" value="ETS03814.1"/>
    <property type="molecule type" value="Genomic_DNA"/>
</dbReference>
<feature type="transmembrane region" description="Helical" evidence="1">
    <location>
        <begin position="33"/>
        <end position="57"/>
    </location>
</feature>
<dbReference type="OrthoDB" id="5413544at2759"/>
<evidence type="ECO:0000313" key="3">
    <source>
        <dbReference type="Proteomes" id="UP000024376"/>
    </source>
</evidence>
<dbReference type="AlphaFoldDB" id="A0A024SER9"/>
<evidence type="ECO:0000313" key="2">
    <source>
        <dbReference type="EMBL" id="ETS03814.1"/>
    </source>
</evidence>
<sequence length="647" mass="72744">MLINATSLAVKRAATGAGGQPFNSGHNGGAFDWISAVSGLASAIVGIITLITVYIGATQFLSQNRMYRHGLSWRSLGHWQKIVDKSGLFGLQSRIAAPTVSLKSLAKQEWEPSISFPIGFPKVKNGTIEDGESFVQAKASWVNFMQALGLGPHQNHLYEMQDAPELLNGIVPMQWAGSDLVSISSILGFQSPEDKPSYKSSMPLPMQWSSPLGWLQFRASANGCVAQFRPRRKPRDQISPSLHSYYDPQDLVLPSKTSVLCSRLWTAINGYVLQENRVLYLGGADKHKRPQDIDDDAEMGNEELLRNIMKEDLPEQELMRQMFGKKEARSTALNQEVERTRSAMAQKTTGSLGRDTTESFLESILNTEKQKIDRKEVLRPCPGLLSTVVEGQLAFSRGLEEPNYTYIEYDRKYAVLEDIDRLQYPFNLGDLYLDGKLLKLVKEAVLQLQPDGFYFSPSFFVASDLREIFENIQAQSNTLKELCNDLQRTRKTARAHFSVPDMQLIAKAASSLRTEFLQPRENTQTLDLVWALIYSRQVVRAVLRALSKAPMARFLETPVFCKNNKLDLVGLLGDALHDEMEEKQNDDEENQIPGHYHIPHLDDGNFTGEDILAALALVFLTYFWIDKSWITDTSHYDATIPHSVLMC</sequence>
<gene>
    <name evidence="2" type="ORF">M419DRAFT_108533</name>
</gene>
<organism evidence="2 3">
    <name type="scientific">Hypocrea jecorina (strain ATCC 56765 / BCRC 32924 / NRRL 11460 / Rut C-30)</name>
    <name type="common">Trichoderma reesei</name>
    <dbReference type="NCBI Taxonomy" id="1344414"/>
    <lineage>
        <taxon>Eukaryota</taxon>
        <taxon>Fungi</taxon>
        <taxon>Dikarya</taxon>
        <taxon>Ascomycota</taxon>
        <taxon>Pezizomycotina</taxon>
        <taxon>Sordariomycetes</taxon>
        <taxon>Hypocreomycetidae</taxon>
        <taxon>Hypocreales</taxon>
        <taxon>Hypocreaceae</taxon>
        <taxon>Trichoderma</taxon>
    </lineage>
</organism>
<accession>A0A024SER9</accession>
<name>A0A024SER9_HYPJR</name>
<keyword evidence="1" id="KW-0812">Transmembrane</keyword>